<name>A0A4R0PZQ0_9SPHI</name>
<dbReference type="Gene3D" id="3.40.630.30">
    <property type="match status" value="1"/>
</dbReference>
<dbReference type="InterPro" id="IPR031165">
    <property type="entry name" value="GNAT_YJDJ"/>
</dbReference>
<evidence type="ECO:0000313" key="2">
    <source>
        <dbReference type="EMBL" id="TCD28731.1"/>
    </source>
</evidence>
<dbReference type="InterPro" id="IPR016181">
    <property type="entry name" value="Acyl_CoA_acyltransferase"/>
</dbReference>
<feature type="domain" description="N-acetyltransferase" evidence="1">
    <location>
        <begin position="6"/>
        <end position="93"/>
    </location>
</feature>
<gene>
    <name evidence="2" type="ORF">EZ456_04940</name>
</gene>
<dbReference type="GO" id="GO:0016740">
    <property type="term" value="F:transferase activity"/>
    <property type="evidence" value="ECO:0007669"/>
    <property type="project" value="UniProtKB-KW"/>
</dbReference>
<dbReference type="EMBL" id="SJSO01000003">
    <property type="protein sequence ID" value="TCD28731.1"/>
    <property type="molecule type" value="Genomic_DNA"/>
</dbReference>
<dbReference type="OrthoDB" id="9793389at2"/>
<protein>
    <submittedName>
        <fullName evidence="2">N-acetyltransferase</fullName>
    </submittedName>
</protein>
<keyword evidence="2" id="KW-0808">Transferase</keyword>
<dbReference type="Proteomes" id="UP000293925">
    <property type="component" value="Unassembled WGS sequence"/>
</dbReference>
<dbReference type="PROSITE" id="PS51729">
    <property type="entry name" value="GNAT_YJDJ"/>
    <property type="match status" value="1"/>
</dbReference>
<dbReference type="Pfam" id="PF14542">
    <property type="entry name" value="Acetyltransf_CG"/>
    <property type="match status" value="1"/>
</dbReference>
<comment type="caution">
    <text evidence="2">The sequence shown here is derived from an EMBL/GenBank/DDBJ whole genome shotgun (WGS) entry which is preliminary data.</text>
</comment>
<keyword evidence="3" id="KW-1185">Reference proteome</keyword>
<sequence>MDILIIEDDNTGFAQAKLNNYQIGTMNYSKMGKDLIAIDATFVEPAHEGKGVGKKMLYKIVEMARKNNIKIIPICPFAVAMFNKMDSIADVLKS</sequence>
<accession>A0A4R0PZQ0</accession>
<evidence type="ECO:0000313" key="3">
    <source>
        <dbReference type="Proteomes" id="UP000293925"/>
    </source>
</evidence>
<organism evidence="2 3">
    <name type="scientific">Pedobacter psychrodurus</name>
    <dbReference type="NCBI Taxonomy" id="2530456"/>
    <lineage>
        <taxon>Bacteria</taxon>
        <taxon>Pseudomonadati</taxon>
        <taxon>Bacteroidota</taxon>
        <taxon>Sphingobacteriia</taxon>
        <taxon>Sphingobacteriales</taxon>
        <taxon>Sphingobacteriaceae</taxon>
        <taxon>Pedobacter</taxon>
    </lineage>
</organism>
<evidence type="ECO:0000259" key="1">
    <source>
        <dbReference type="PROSITE" id="PS51729"/>
    </source>
</evidence>
<dbReference type="CDD" id="cd04301">
    <property type="entry name" value="NAT_SF"/>
    <property type="match status" value="1"/>
</dbReference>
<dbReference type="SUPFAM" id="SSF55729">
    <property type="entry name" value="Acyl-CoA N-acyltransferases (Nat)"/>
    <property type="match status" value="1"/>
</dbReference>
<dbReference type="AlphaFoldDB" id="A0A4R0PZQ0"/>
<proteinExistence type="predicted"/>
<reference evidence="2 3" key="1">
    <citation type="submission" date="2019-02" db="EMBL/GenBank/DDBJ databases">
        <title>Pedobacter sp. RP-3-21 sp. nov., isolated from Arctic soil.</title>
        <authorList>
            <person name="Dahal R.H."/>
        </authorList>
    </citation>
    <scope>NUCLEOTIDE SEQUENCE [LARGE SCALE GENOMIC DNA]</scope>
    <source>
        <strain evidence="2 3">RP-3-21</strain>
    </source>
</reference>